<evidence type="ECO:0000259" key="7">
    <source>
        <dbReference type="PROSITE" id="PS50850"/>
    </source>
</evidence>
<comment type="caution">
    <text evidence="8">The sequence shown here is derived from an EMBL/GenBank/DDBJ whole genome shotgun (WGS) entry which is preliminary data.</text>
</comment>
<feature type="transmembrane region" description="Helical" evidence="6">
    <location>
        <begin position="59"/>
        <end position="80"/>
    </location>
</feature>
<evidence type="ECO:0000313" key="8">
    <source>
        <dbReference type="EMBL" id="KRK45247.1"/>
    </source>
</evidence>
<name>A0A0R1HGB1_9LACO</name>
<dbReference type="AlphaFoldDB" id="A0A0R1HGB1"/>
<dbReference type="STRING" id="1423719.FC66_GL000420"/>
<organism evidence="8 9">
    <name type="scientific">Dellaglioa algida DSM 15638</name>
    <dbReference type="NCBI Taxonomy" id="1423719"/>
    <lineage>
        <taxon>Bacteria</taxon>
        <taxon>Bacillati</taxon>
        <taxon>Bacillota</taxon>
        <taxon>Bacilli</taxon>
        <taxon>Lactobacillales</taxon>
        <taxon>Lactobacillaceae</taxon>
        <taxon>Dellaglioa</taxon>
    </lineage>
</organism>
<keyword evidence="5 6" id="KW-0472">Membrane</keyword>
<dbReference type="Gene3D" id="1.20.1250.20">
    <property type="entry name" value="MFS general substrate transporter like domains"/>
    <property type="match status" value="2"/>
</dbReference>
<dbReference type="Proteomes" id="UP000051450">
    <property type="component" value="Unassembled WGS sequence"/>
</dbReference>
<gene>
    <name evidence="8" type="ORF">FC66_GL000420</name>
</gene>
<feature type="transmembrane region" description="Helical" evidence="6">
    <location>
        <begin position="21"/>
        <end position="47"/>
    </location>
</feature>
<feature type="transmembrane region" description="Helical" evidence="6">
    <location>
        <begin position="351"/>
        <end position="371"/>
    </location>
</feature>
<dbReference type="PATRIC" id="fig|1423719.4.peg.424"/>
<dbReference type="InterPro" id="IPR036259">
    <property type="entry name" value="MFS_trans_sf"/>
</dbReference>
<evidence type="ECO:0000256" key="6">
    <source>
        <dbReference type="SAM" id="Phobius"/>
    </source>
</evidence>
<dbReference type="GO" id="GO:0005886">
    <property type="term" value="C:plasma membrane"/>
    <property type="evidence" value="ECO:0007669"/>
    <property type="project" value="UniProtKB-SubCell"/>
</dbReference>
<feature type="transmembrane region" description="Helical" evidence="6">
    <location>
        <begin position="87"/>
        <end position="104"/>
    </location>
</feature>
<reference evidence="8 9" key="1">
    <citation type="journal article" date="2015" name="Genome Announc.">
        <title>Expanding the biotechnology potential of lactobacilli through comparative genomics of 213 strains and associated genera.</title>
        <authorList>
            <person name="Sun Z."/>
            <person name="Harris H.M."/>
            <person name="McCann A."/>
            <person name="Guo C."/>
            <person name="Argimon S."/>
            <person name="Zhang W."/>
            <person name="Yang X."/>
            <person name="Jeffery I.B."/>
            <person name="Cooney J.C."/>
            <person name="Kagawa T.F."/>
            <person name="Liu W."/>
            <person name="Song Y."/>
            <person name="Salvetti E."/>
            <person name="Wrobel A."/>
            <person name="Rasinkangas P."/>
            <person name="Parkhill J."/>
            <person name="Rea M.C."/>
            <person name="O'Sullivan O."/>
            <person name="Ritari J."/>
            <person name="Douillard F.P."/>
            <person name="Paul Ross R."/>
            <person name="Yang R."/>
            <person name="Briner A.E."/>
            <person name="Felis G.E."/>
            <person name="de Vos W.M."/>
            <person name="Barrangou R."/>
            <person name="Klaenhammer T.R."/>
            <person name="Caufield P.W."/>
            <person name="Cui Y."/>
            <person name="Zhang H."/>
            <person name="O'Toole P.W."/>
        </authorList>
    </citation>
    <scope>NUCLEOTIDE SEQUENCE [LARGE SCALE GENOMIC DNA]</scope>
    <source>
        <strain evidence="8 9">DSM 15638</strain>
    </source>
</reference>
<comment type="subcellular location">
    <subcellularLocation>
        <location evidence="1">Cell membrane</location>
        <topology evidence="1">Multi-pass membrane protein</topology>
    </subcellularLocation>
</comment>
<dbReference type="InterPro" id="IPR011701">
    <property type="entry name" value="MFS"/>
</dbReference>
<protein>
    <recommendedName>
        <fullName evidence="7">Major facilitator superfamily (MFS) profile domain-containing protein</fullName>
    </recommendedName>
</protein>
<dbReference type="GO" id="GO:0046943">
    <property type="term" value="F:carboxylic acid transmembrane transporter activity"/>
    <property type="evidence" value="ECO:0007669"/>
    <property type="project" value="TreeGrafter"/>
</dbReference>
<feature type="transmembrane region" description="Helical" evidence="6">
    <location>
        <begin position="145"/>
        <end position="167"/>
    </location>
</feature>
<dbReference type="PROSITE" id="PS50850">
    <property type="entry name" value="MFS"/>
    <property type="match status" value="1"/>
</dbReference>
<keyword evidence="9" id="KW-1185">Reference proteome</keyword>
<dbReference type="Pfam" id="PF07690">
    <property type="entry name" value="MFS_1"/>
    <property type="match status" value="1"/>
</dbReference>
<dbReference type="SUPFAM" id="SSF103473">
    <property type="entry name" value="MFS general substrate transporter"/>
    <property type="match status" value="1"/>
</dbReference>
<evidence type="ECO:0000256" key="5">
    <source>
        <dbReference type="ARBA" id="ARBA00023136"/>
    </source>
</evidence>
<keyword evidence="4 6" id="KW-1133">Transmembrane helix</keyword>
<feature type="transmembrane region" description="Helical" evidence="6">
    <location>
        <begin position="173"/>
        <end position="190"/>
    </location>
</feature>
<feature type="transmembrane region" description="Helical" evidence="6">
    <location>
        <begin position="289"/>
        <end position="307"/>
    </location>
</feature>
<evidence type="ECO:0000313" key="9">
    <source>
        <dbReference type="Proteomes" id="UP000051450"/>
    </source>
</evidence>
<feature type="transmembrane region" description="Helical" evidence="6">
    <location>
        <begin position="377"/>
        <end position="397"/>
    </location>
</feature>
<feature type="domain" description="Major facilitator superfamily (MFS) profile" evidence="7">
    <location>
        <begin position="21"/>
        <end position="402"/>
    </location>
</feature>
<dbReference type="InterPro" id="IPR020846">
    <property type="entry name" value="MFS_dom"/>
</dbReference>
<feature type="transmembrane region" description="Helical" evidence="6">
    <location>
        <begin position="261"/>
        <end position="282"/>
    </location>
</feature>
<dbReference type="OrthoDB" id="9787026at2"/>
<evidence type="ECO:0000256" key="1">
    <source>
        <dbReference type="ARBA" id="ARBA00004651"/>
    </source>
</evidence>
<dbReference type="RefSeq" id="WP_057974679.1">
    <property type="nucleotide sequence ID" value="NZ_AZDI01000011.1"/>
</dbReference>
<dbReference type="PANTHER" id="PTHR23508">
    <property type="entry name" value="CARBOXYLIC ACID TRANSPORTER PROTEIN HOMOLOG"/>
    <property type="match status" value="1"/>
</dbReference>
<feature type="transmembrane region" description="Helical" evidence="6">
    <location>
        <begin position="110"/>
        <end position="133"/>
    </location>
</feature>
<accession>A0A0R1HGB1</accession>
<evidence type="ECO:0000256" key="3">
    <source>
        <dbReference type="ARBA" id="ARBA00022692"/>
    </source>
</evidence>
<keyword evidence="2" id="KW-0813">Transport</keyword>
<dbReference type="EMBL" id="AZDI01000011">
    <property type="protein sequence ID" value="KRK45247.1"/>
    <property type="molecule type" value="Genomic_DNA"/>
</dbReference>
<keyword evidence="3 6" id="KW-0812">Transmembrane</keyword>
<evidence type="ECO:0000256" key="4">
    <source>
        <dbReference type="ARBA" id="ARBA00022989"/>
    </source>
</evidence>
<feature type="transmembrane region" description="Helical" evidence="6">
    <location>
        <begin position="313"/>
        <end position="339"/>
    </location>
</feature>
<sequence>MQQTTAVKQHQNRLTSYQGKVVASATAGFGLENMDVMFLSFALSSIIGELHLNGSQAGLISSITNVGMLMGGVIFGMLADRFGRIKTFTYTIFIFAFATAAMFFASNLTTIYICRFFAGIGAGGEYGIGMTILAESFKKKDMGRISSYVGVAGQGGAILAAVLAAFILPQFGWRALFLFGLIPVLITFFVRHHLKESKAFETSKHDGKGQFKALFATRQLTHQTLGLMFMAIVQIAGYFGLMNWLPAIMQKQLGLTIAGSSTWMISTIIGMSAGMLTFGWVLDKLGARLAYGIFLLASAVSVYILTIPTNTMMMLFAGALVGYFANGMFAGYGAVVSHLYPTEVRATANNVIINVGRAVGGFSSVAIGFILDHYNVMAVMIFLSLLYLMSFVVMMSIKNLRRKEYLSFNRD</sequence>
<proteinExistence type="predicted"/>
<feature type="transmembrane region" description="Helical" evidence="6">
    <location>
        <begin position="224"/>
        <end position="241"/>
    </location>
</feature>
<evidence type="ECO:0000256" key="2">
    <source>
        <dbReference type="ARBA" id="ARBA00022448"/>
    </source>
</evidence>
<dbReference type="PANTHER" id="PTHR23508:SF10">
    <property type="entry name" value="CARBOXYLIC ACID TRANSPORTER PROTEIN HOMOLOG"/>
    <property type="match status" value="1"/>
</dbReference>